<evidence type="ECO:0000256" key="1">
    <source>
        <dbReference type="SAM" id="MobiDB-lite"/>
    </source>
</evidence>
<evidence type="ECO:0000313" key="4">
    <source>
        <dbReference type="Proteomes" id="UP000560069"/>
    </source>
</evidence>
<keyword evidence="4" id="KW-1185">Reference proteome</keyword>
<dbReference type="Proteomes" id="UP000560069">
    <property type="component" value="Unassembled WGS sequence"/>
</dbReference>
<comment type="caution">
    <text evidence="3">The sequence shown here is derived from an EMBL/GenBank/DDBJ whole genome shotgun (WGS) entry which is preliminary data.</text>
</comment>
<dbReference type="InterPro" id="IPR046281">
    <property type="entry name" value="DUF6318"/>
</dbReference>
<dbReference type="PROSITE" id="PS51257">
    <property type="entry name" value="PROKAR_LIPOPROTEIN"/>
    <property type="match status" value="1"/>
</dbReference>
<accession>A0A7Z0E929</accession>
<evidence type="ECO:0000313" key="3">
    <source>
        <dbReference type="EMBL" id="NYJ17203.1"/>
    </source>
</evidence>
<name>A0A7Z0E929_9MICC</name>
<feature type="domain" description="DUF6318" evidence="2">
    <location>
        <begin position="74"/>
        <end position="222"/>
    </location>
</feature>
<proteinExistence type="predicted"/>
<reference evidence="3 4" key="1">
    <citation type="submission" date="2020-07" db="EMBL/GenBank/DDBJ databases">
        <title>Sequencing the genomes of 1000 actinobacteria strains.</title>
        <authorList>
            <person name="Klenk H.-P."/>
        </authorList>
    </citation>
    <scope>NUCLEOTIDE SEQUENCE [LARGE SCALE GENOMIC DNA]</scope>
    <source>
        <strain evidence="3 4">DSM 15664</strain>
    </source>
</reference>
<evidence type="ECO:0000259" key="2">
    <source>
        <dbReference type="Pfam" id="PF19843"/>
    </source>
</evidence>
<feature type="region of interest" description="Disordered" evidence="1">
    <location>
        <begin position="23"/>
        <end position="89"/>
    </location>
</feature>
<dbReference type="AlphaFoldDB" id="A0A7Z0E929"/>
<dbReference type="Pfam" id="PF19843">
    <property type="entry name" value="DUF6318"/>
    <property type="match status" value="1"/>
</dbReference>
<dbReference type="RefSeq" id="WP_179441980.1">
    <property type="nucleotide sequence ID" value="NZ_BAAALK010000002.1"/>
</dbReference>
<gene>
    <name evidence="3" type="ORF">HNR11_001737</name>
</gene>
<sequence length="233" mass="24343">MNTSAGRVGAVGLAVILSFALSSCGGEDAGDEPDGAAGEPSPAESSAAAGASEPSESSGDDGGDPSAESSPTPVAASSEGPAQNWPEPEVPDEIYEETQEGALAALEYWFEADLYMQLTGDSAAFESSSDSDCEICAARIGQFQQLYDVDEGWHVTEGASIEDPVASSVSQENEVSIIFTIREGELLEFDADGELRVEGAEESLAGLEALLQFQADRWQVLELYFPDEVGAES</sequence>
<dbReference type="EMBL" id="JACCFQ010000001">
    <property type="protein sequence ID" value="NYJ17203.1"/>
    <property type="molecule type" value="Genomic_DNA"/>
</dbReference>
<protein>
    <recommendedName>
        <fullName evidence="2">DUF6318 domain-containing protein</fullName>
    </recommendedName>
</protein>
<organism evidence="3 4">
    <name type="scientific">Nesterenkonia sandarakina</name>
    <dbReference type="NCBI Taxonomy" id="272918"/>
    <lineage>
        <taxon>Bacteria</taxon>
        <taxon>Bacillati</taxon>
        <taxon>Actinomycetota</taxon>
        <taxon>Actinomycetes</taxon>
        <taxon>Micrococcales</taxon>
        <taxon>Micrococcaceae</taxon>
        <taxon>Nesterenkonia</taxon>
    </lineage>
</organism>
<feature type="compositionally biased region" description="Low complexity" evidence="1">
    <location>
        <begin position="35"/>
        <end position="57"/>
    </location>
</feature>